<sequence>MILASTVLVLELALLVACEREAPRDTVRLQVEEAPDYMNPDAERDAGAPSLSEEAAATVGTLQTIIESNSIYRLARFADSQPGFISNFAGASHREHWDLLRRTGFDPILRLEDLLEKPYGTRSVGEETWYVWPDLAALDSSELQPERLNFRQRARLEDLVGDAGVEKIRNGSGYPGVRMAIASDGRWLYYVHETQSEE</sequence>
<keyword evidence="2" id="KW-1185">Reference proteome</keyword>
<accession>A0A399RRJ5</accession>
<evidence type="ECO:0000313" key="1">
    <source>
        <dbReference type="EMBL" id="RIJ32894.1"/>
    </source>
</evidence>
<comment type="caution">
    <text evidence="1">The sequence shown here is derived from an EMBL/GenBank/DDBJ whole genome shotgun (WGS) entry which is preliminary data.</text>
</comment>
<dbReference type="EMBL" id="QWFX01000005">
    <property type="protein sequence ID" value="RIJ32894.1"/>
    <property type="molecule type" value="Genomic_DNA"/>
</dbReference>
<protein>
    <submittedName>
        <fullName evidence="1">Uncharacterized protein</fullName>
    </submittedName>
</protein>
<dbReference type="AlphaFoldDB" id="A0A399RRJ5"/>
<gene>
    <name evidence="1" type="ORF">D1223_03340</name>
</gene>
<dbReference type="Proteomes" id="UP000266385">
    <property type="component" value="Unassembled WGS sequence"/>
</dbReference>
<name>A0A399RRJ5_9PROT</name>
<evidence type="ECO:0000313" key="2">
    <source>
        <dbReference type="Proteomes" id="UP000266385"/>
    </source>
</evidence>
<organism evidence="1 2">
    <name type="scientific">Henriciella mobilis</name>
    <dbReference type="NCBI Taxonomy" id="2305467"/>
    <lineage>
        <taxon>Bacteria</taxon>
        <taxon>Pseudomonadati</taxon>
        <taxon>Pseudomonadota</taxon>
        <taxon>Alphaproteobacteria</taxon>
        <taxon>Hyphomonadales</taxon>
        <taxon>Hyphomonadaceae</taxon>
        <taxon>Henriciella</taxon>
    </lineage>
</organism>
<reference evidence="1 2" key="1">
    <citation type="submission" date="2018-08" db="EMBL/GenBank/DDBJ databases">
        <title>Henriciella mobilis sp. nov., isolated from seawater.</title>
        <authorList>
            <person name="Cheng H."/>
            <person name="Wu Y.-H."/>
            <person name="Xu X.-W."/>
            <person name="Guo L.-L."/>
        </authorList>
    </citation>
    <scope>NUCLEOTIDE SEQUENCE [LARGE SCALE GENOMIC DNA]</scope>
    <source>
        <strain evidence="1 2">JN25</strain>
    </source>
</reference>
<proteinExistence type="predicted"/>